<evidence type="ECO:0000313" key="6">
    <source>
        <dbReference type="Proteomes" id="UP000310158"/>
    </source>
</evidence>
<evidence type="ECO:0000313" key="5">
    <source>
        <dbReference type="EMBL" id="THH13138.1"/>
    </source>
</evidence>
<organism evidence="5 6">
    <name type="scientific">Bondarzewia mesenterica</name>
    <dbReference type="NCBI Taxonomy" id="1095465"/>
    <lineage>
        <taxon>Eukaryota</taxon>
        <taxon>Fungi</taxon>
        <taxon>Dikarya</taxon>
        <taxon>Basidiomycota</taxon>
        <taxon>Agaricomycotina</taxon>
        <taxon>Agaricomycetes</taxon>
        <taxon>Russulales</taxon>
        <taxon>Bondarzewiaceae</taxon>
        <taxon>Bondarzewia</taxon>
    </lineage>
</organism>
<dbReference type="GO" id="GO:0006397">
    <property type="term" value="P:mRNA processing"/>
    <property type="evidence" value="ECO:0007669"/>
    <property type="project" value="UniProtKB-KW"/>
</dbReference>
<keyword evidence="2" id="KW-0479">Metal-binding</keyword>
<reference evidence="5 6" key="1">
    <citation type="submission" date="2019-02" db="EMBL/GenBank/DDBJ databases">
        <title>Genome sequencing of the rare red list fungi Bondarzewia mesenterica.</title>
        <authorList>
            <person name="Buettner E."/>
            <person name="Kellner H."/>
        </authorList>
    </citation>
    <scope>NUCLEOTIDE SEQUENCE [LARGE SCALE GENOMIC DNA]</scope>
    <source>
        <strain evidence="5 6">DSM 108281</strain>
    </source>
</reference>
<dbReference type="InterPro" id="IPR036875">
    <property type="entry name" value="Znf_CCHC_sf"/>
</dbReference>
<dbReference type="OrthoDB" id="3066517at2759"/>
<comment type="caution">
    <text evidence="5">The sequence shown here is derived from an EMBL/GenBank/DDBJ whole genome shotgun (WGS) entry which is preliminary data.</text>
</comment>
<dbReference type="EMBL" id="SGPL01000384">
    <property type="protein sequence ID" value="THH13138.1"/>
    <property type="molecule type" value="Genomic_DNA"/>
</dbReference>
<keyword evidence="6" id="KW-1185">Reference proteome</keyword>
<evidence type="ECO:0000256" key="2">
    <source>
        <dbReference type="PROSITE-ProRule" id="PRU00047"/>
    </source>
</evidence>
<sequence length="184" mass="20553">MGSCNSYLSHFNDICTYLSYADEVKIVKFYEGLKDEIKDHLIICLDKPTDFHEYTKLCVHIDNELHKRDIEKCTKANNKLTNSTNSPYTKAARPECRYNPLMPATQSAPSEALSPGVPMEIDATHTAQHRGPLTPEEHQKRKDKGLCMYCGGPGHNADSCPNMSDRKKKAIAAAATKRSPARKA</sequence>
<evidence type="ECO:0000256" key="1">
    <source>
        <dbReference type="ARBA" id="ARBA00022664"/>
    </source>
</evidence>
<dbReference type="Proteomes" id="UP000310158">
    <property type="component" value="Unassembled WGS sequence"/>
</dbReference>
<feature type="domain" description="CCHC-type" evidence="4">
    <location>
        <begin position="147"/>
        <end position="162"/>
    </location>
</feature>
<evidence type="ECO:0000259" key="4">
    <source>
        <dbReference type="PROSITE" id="PS50158"/>
    </source>
</evidence>
<dbReference type="InterPro" id="IPR001878">
    <property type="entry name" value="Znf_CCHC"/>
</dbReference>
<dbReference type="PANTHER" id="PTHR15503:SF22">
    <property type="entry name" value="TRANSPOSON TY3-I GAG POLYPROTEIN"/>
    <property type="match status" value="1"/>
</dbReference>
<protein>
    <recommendedName>
        <fullName evidence="4">CCHC-type domain-containing protein</fullName>
    </recommendedName>
</protein>
<keyword evidence="2" id="KW-0862">Zinc</keyword>
<keyword evidence="1" id="KW-0507">mRNA processing</keyword>
<dbReference type="GO" id="GO:0003676">
    <property type="term" value="F:nucleic acid binding"/>
    <property type="evidence" value="ECO:0007669"/>
    <property type="project" value="InterPro"/>
</dbReference>
<gene>
    <name evidence="5" type="ORF">EW146_g7057</name>
</gene>
<dbReference type="GO" id="GO:0008270">
    <property type="term" value="F:zinc ion binding"/>
    <property type="evidence" value="ECO:0007669"/>
    <property type="project" value="UniProtKB-KW"/>
</dbReference>
<dbReference type="InterPro" id="IPR032567">
    <property type="entry name" value="RTL1-rel"/>
</dbReference>
<accession>A0A4S4LNQ7</accession>
<dbReference type="PROSITE" id="PS50158">
    <property type="entry name" value="ZF_CCHC"/>
    <property type="match status" value="1"/>
</dbReference>
<feature type="region of interest" description="Disordered" evidence="3">
    <location>
        <begin position="126"/>
        <end position="184"/>
    </location>
</feature>
<dbReference type="AlphaFoldDB" id="A0A4S4LNQ7"/>
<dbReference type="PANTHER" id="PTHR15503">
    <property type="entry name" value="LDOC1 RELATED"/>
    <property type="match status" value="1"/>
</dbReference>
<keyword evidence="2" id="KW-0863">Zinc-finger</keyword>
<proteinExistence type="predicted"/>
<dbReference type="SUPFAM" id="SSF57756">
    <property type="entry name" value="Retrovirus zinc finger-like domains"/>
    <property type="match status" value="1"/>
</dbReference>
<name>A0A4S4LNQ7_9AGAM</name>
<evidence type="ECO:0000256" key="3">
    <source>
        <dbReference type="SAM" id="MobiDB-lite"/>
    </source>
</evidence>